<protein>
    <recommendedName>
        <fullName evidence="10">t-SNARE coiled-coil homology domain-containing protein</fullName>
    </recommendedName>
</protein>
<keyword evidence="3 9" id="KW-0812">Transmembrane</keyword>
<dbReference type="AlphaFoldDB" id="F0ZDI6"/>
<dbReference type="CDD" id="cd15841">
    <property type="entry name" value="SNARE_Qc"/>
    <property type="match status" value="1"/>
</dbReference>
<dbReference type="SMART" id="SM00397">
    <property type="entry name" value="t_SNARE"/>
    <property type="match status" value="1"/>
</dbReference>
<dbReference type="STRING" id="5786.F0ZDI6"/>
<evidence type="ECO:0000256" key="4">
    <source>
        <dbReference type="ARBA" id="ARBA00022927"/>
    </source>
</evidence>
<keyword evidence="4" id="KW-0653">Protein transport</keyword>
<dbReference type="PROSITE" id="PS50192">
    <property type="entry name" value="T_SNARE"/>
    <property type="match status" value="1"/>
</dbReference>
<evidence type="ECO:0000256" key="1">
    <source>
        <dbReference type="ARBA" id="ARBA00009063"/>
    </source>
</evidence>
<evidence type="ECO:0000256" key="2">
    <source>
        <dbReference type="ARBA" id="ARBA00022448"/>
    </source>
</evidence>
<evidence type="ECO:0000256" key="5">
    <source>
        <dbReference type="ARBA" id="ARBA00022989"/>
    </source>
</evidence>
<dbReference type="GO" id="GO:0005794">
    <property type="term" value="C:Golgi apparatus"/>
    <property type="evidence" value="ECO:0007669"/>
    <property type="project" value="UniProtKB-SubCell"/>
</dbReference>
<name>F0ZDI6_DICPU</name>
<dbReference type="GO" id="GO:0012505">
    <property type="term" value="C:endomembrane system"/>
    <property type="evidence" value="ECO:0000318"/>
    <property type="project" value="GO_Central"/>
</dbReference>
<evidence type="ECO:0000313" key="12">
    <source>
        <dbReference type="Proteomes" id="UP000001064"/>
    </source>
</evidence>
<reference evidence="12" key="1">
    <citation type="journal article" date="2011" name="Genome Biol.">
        <title>Comparative genomics of the social amoebae Dictyostelium discoideum and Dictyostelium purpureum.</title>
        <authorList>
            <consortium name="US DOE Joint Genome Institute (JGI-PGF)"/>
            <person name="Sucgang R."/>
            <person name="Kuo A."/>
            <person name="Tian X."/>
            <person name="Salerno W."/>
            <person name="Parikh A."/>
            <person name="Feasley C.L."/>
            <person name="Dalin E."/>
            <person name="Tu H."/>
            <person name="Huang E."/>
            <person name="Barry K."/>
            <person name="Lindquist E."/>
            <person name="Shapiro H."/>
            <person name="Bruce D."/>
            <person name="Schmutz J."/>
            <person name="Salamov A."/>
            <person name="Fey P."/>
            <person name="Gaudet P."/>
            <person name="Anjard C."/>
            <person name="Babu M.M."/>
            <person name="Basu S."/>
            <person name="Bushmanova Y."/>
            <person name="van der Wel H."/>
            <person name="Katoh-Kurasawa M."/>
            <person name="Dinh C."/>
            <person name="Coutinho P.M."/>
            <person name="Saito T."/>
            <person name="Elias M."/>
            <person name="Schaap P."/>
            <person name="Kay R.R."/>
            <person name="Henrissat B."/>
            <person name="Eichinger L."/>
            <person name="Rivero F."/>
            <person name="Putnam N.H."/>
            <person name="West C.M."/>
            <person name="Loomis W.F."/>
            <person name="Chisholm R.L."/>
            <person name="Shaulsky G."/>
            <person name="Strassmann J.E."/>
            <person name="Queller D.C."/>
            <person name="Kuspa A."/>
            <person name="Grigoriev I.V."/>
        </authorList>
    </citation>
    <scope>NUCLEOTIDE SEQUENCE [LARGE SCALE GENOMIC DNA]</scope>
    <source>
        <strain evidence="12">QSDP1</strain>
    </source>
</reference>
<dbReference type="FunFam" id="1.20.5.110:FF:000072">
    <property type="entry name" value="Syntaxin, t-snare coiled-coil domain family"/>
    <property type="match status" value="1"/>
</dbReference>
<keyword evidence="5 9" id="KW-1133">Transmembrane helix</keyword>
<dbReference type="FunFam" id="1.20.58.90:FF:000004">
    <property type="entry name" value="Syntaxin 10"/>
    <property type="match status" value="1"/>
</dbReference>
<dbReference type="Gene3D" id="1.20.5.110">
    <property type="match status" value="1"/>
</dbReference>
<dbReference type="GO" id="GO:0006886">
    <property type="term" value="P:intracellular protein transport"/>
    <property type="evidence" value="ECO:0000318"/>
    <property type="project" value="GO_Central"/>
</dbReference>
<dbReference type="CDD" id="cd21443">
    <property type="entry name" value="SNARE_NTD_STX6_STX10"/>
    <property type="match status" value="1"/>
</dbReference>
<proteinExistence type="inferred from homology"/>
<evidence type="ECO:0000256" key="3">
    <source>
        <dbReference type="ARBA" id="ARBA00022692"/>
    </source>
</evidence>
<evidence type="ECO:0000313" key="11">
    <source>
        <dbReference type="EMBL" id="EGC37988.1"/>
    </source>
</evidence>
<dbReference type="GO" id="GO:0005484">
    <property type="term" value="F:SNAP receptor activity"/>
    <property type="evidence" value="ECO:0000318"/>
    <property type="project" value="GO_Central"/>
</dbReference>
<dbReference type="GO" id="GO:0000149">
    <property type="term" value="F:SNARE binding"/>
    <property type="evidence" value="ECO:0000318"/>
    <property type="project" value="GO_Central"/>
</dbReference>
<dbReference type="InterPro" id="IPR010989">
    <property type="entry name" value="SNARE"/>
</dbReference>
<dbReference type="InterPro" id="IPR000727">
    <property type="entry name" value="T_SNARE_dom"/>
</dbReference>
<dbReference type="SUPFAM" id="SSF58038">
    <property type="entry name" value="SNARE fusion complex"/>
    <property type="match status" value="1"/>
</dbReference>
<feature type="domain" description="T-SNARE coiled-coil homology" evidence="10">
    <location>
        <begin position="163"/>
        <end position="225"/>
    </location>
</feature>
<dbReference type="GO" id="GO:0048278">
    <property type="term" value="P:vesicle docking"/>
    <property type="evidence" value="ECO:0000318"/>
    <property type="project" value="GO_Central"/>
</dbReference>
<dbReference type="eggNOG" id="KOG3202">
    <property type="taxonomic scope" value="Eukaryota"/>
</dbReference>
<dbReference type="SUPFAM" id="SSF47661">
    <property type="entry name" value="t-snare proteins"/>
    <property type="match status" value="1"/>
</dbReference>
<evidence type="ECO:0000256" key="9">
    <source>
        <dbReference type="SAM" id="Phobius"/>
    </source>
</evidence>
<dbReference type="FunCoup" id="F0ZDI6">
    <property type="interactions" value="285"/>
</dbReference>
<keyword evidence="2" id="KW-0813">Transport</keyword>
<accession>F0ZDI6</accession>
<dbReference type="GeneID" id="10502992"/>
<dbReference type="PANTHER" id="PTHR12791">
    <property type="entry name" value="GOLGI SNARE BET1-RELATED"/>
    <property type="match status" value="1"/>
</dbReference>
<gene>
    <name evidence="11" type="ORF">DICPUDRAFT_93942</name>
</gene>
<dbReference type="KEGG" id="dpp:DICPUDRAFT_93942"/>
<dbReference type="Pfam" id="PF09177">
    <property type="entry name" value="STX6_10_61_N"/>
    <property type="match status" value="1"/>
</dbReference>
<dbReference type="InterPro" id="IPR015260">
    <property type="entry name" value="Syntaxin-6/10/61_N"/>
</dbReference>
<dbReference type="Proteomes" id="UP000001064">
    <property type="component" value="Unassembled WGS sequence"/>
</dbReference>
<dbReference type="InParanoid" id="F0ZDI6"/>
<evidence type="ECO:0000256" key="7">
    <source>
        <dbReference type="ARBA" id="ARBA00023136"/>
    </source>
</evidence>
<dbReference type="GO" id="GO:0031201">
    <property type="term" value="C:SNARE complex"/>
    <property type="evidence" value="ECO:0000318"/>
    <property type="project" value="GO_Central"/>
</dbReference>
<comment type="similarity">
    <text evidence="1">Belongs to the syntaxin family.</text>
</comment>
<dbReference type="Gene3D" id="1.20.58.90">
    <property type="match status" value="1"/>
</dbReference>
<dbReference type="GO" id="GO:0048193">
    <property type="term" value="P:Golgi vesicle transport"/>
    <property type="evidence" value="ECO:0007669"/>
    <property type="project" value="InterPro"/>
</dbReference>
<feature type="transmembrane region" description="Helical" evidence="9">
    <location>
        <begin position="233"/>
        <end position="255"/>
    </location>
</feature>
<comment type="subcellular location">
    <subcellularLocation>
        <location evidence="8">Golgi apparatus</location>
        <location evidence="8">trans-Golgi network membrane</location>
        <topology evidence="8">Single-pass type IV membrane protein</topology>
    </subcellularLocation>
</comment>
<evidence type="ECO:0000259" key="10">
    <source>
        <dbReference type="PROSITE" id="PS50192"/>
    </source>
</evidence>
<organism evidence="11 12">
    <name type="scientific">Dictyostelium purpureum</name>
    <name type="common">Slime mold</name>
    <dbReference type="NCBI Taxonomy" id="5786"/>
    <lineage>
        <taxon>Eukaryota</taxon>
        <taxon>Amoebozoa</taxon>
        <taxon>Evosea</taxon>
        <taxon>Eumycetozoa</taxon>
        <taxon>Dictyostelia</taxon>
        <taxon>Dictyosteliales</taxon>
        <taxon>Dictyosteliaceae</taxon>
        <taxon>Dictyostelium</taxon>
    </lineage>
</organism>
<dbReference type="RefSeq" id="XP_003285472.1">
    <property type="nucleotide sequence ID" value="XM_003285424.1"/>
</dbReference>
<sequence length="257" mass="29962">MASPDQDPYYLAENNIASAARGLEGLYEKWNSLVFETNTYTNKEFKWTRKEMKKVLQDIEDDLSDIEEVIGTIEKFPGRYHLLPGELQRRKSFANDVRTQINRIKSSLNDPSILRKIEDDKTKELLTADRINQIEKTSRFDGLKRAHEEDNRDYVRDNHQFQQQLYQQQDQGLDEMHTNLIDLKEMGENMHTELKVQAGILDRLHERAENSSALLGSVMRKLDRFMETTSSKLQWTIIAILGVIFIALVLLTTMVKK</sequence>
<dbReference type="OMA" id="ERASDCC"/>
<evidence type="ECO:0000256" key="8">
    <source>
        <dbReference type="ARBA" id="ARBA00037801"/>
    </source>
</evidence>
<keyword evidence="12" id="KW-1185">Reference proteome</keyword>
<keyword evidence="7 9" id="KW-0472">Membrane</keyword>
<dbReference type="VEuPathDB" id="AmoebaDB:DICPUDRAFT_93942"/>
<keyword evidence="6" id="KW-0333">Golgi apparatus</keyword>
<dbReference type="EMBL" id="GL870986">
    <property type="protein sequence ID" value="EGC37988.1"/>
    <property type="molecule type" value="Genomic_DNA"/>
</dbReference>
<dbReference type="OrthoDB" id="546861at2759"/>
<evidence type="ECO:0000256" key="6">
    <source>
        <dbReference type="ARBA" id="ARBA00023034"/>
    </source>
</evidence>
<dbReference type="GO" id="GO:0006906">
    <property type="term" value="P:vesicle fusion"/>
    <property type="evidence" value="ECO:0000318"/>
    <property type="project" value="GO_Central"/>
</dbReference>